<sequence>MSTDGCQTDQPEQQDSSTRIQRLPMKQRWANYRREIKENRIKVVKLIAGGFVKHVYIPTRCQWLKMCRGEWGATEEETAAFIKDATTELFNIEVCGSHQGYAVIIRDSVRNPILAISRVAEDYVSPFYHELQGVSLALKLAMKYKIFSFSFYCISEDIAEYVTLSWASKRRCDCPPRDNPRNPGEKLDYCVRCLSYTIDEIDEGSNADKILSLINEIFSDALQFERHGYQWFDLWPATELCAKAVQHLANSGIDQDLRVDEIEEDEELAEILYKEVFSHGTEQEVMLQRNSGAECS</sequence>
<accession>A0AA41VLE8</accession>
<dbReference type="AlphaFoldDB" id="A0AA41VLE8"/>
<feature type="region of interest" description="Disordered" evidence="1">
    <location>
        <begin position="1"/>
        <end position="20"/>
    </location>
</feature>
<evidence type="ECO:0000313" key="2">
    <source>
        <dbReference type="EMBL" id="MCL7043460.1"/>
    </source>
</evidence>
<gene>
    <name evidence="2" type="ORF">MKW94_012416</name>
</gene>
<name>A0AA41VLE8_PAPNU</name>
<keyword evidence="3" id="KW-1185">Reference proteome</keyword>
<proteinExistence type="predicted"/>
<protein>
    <submittedName>
        <fullName evidence="2">Uncharacterized protein</fullName>
    </submittedName>
</protein>
<reference evidence="2" key="1">
    <citation type="submission" date="2022-03" db="EMBL/GenBank/DDBJ databases">
        <title>A functionally conserved STORR gene fusion in Papaver species that diverged 16.8 million years ago.</title>
        <authorList>
            <person name="Catania T."/>
        </authorList>
    </citation>
    <scope>NUCLEOTIDE SEQUENCE</scope>
    <source>
        <strain evidence="2">S-191538</strain>
    </source>
</reference>
<evidence type="ECO:0000313" key="3">
    <source>
        <dbReference type="Proteomes" id="UP001177140"/>
    </source>
</evidence>
<organism evidence="2 3">
    <name type="scientific">Papaver nudicaule</name>
    <name type="common">Iceland poppy</name>
    <dbReference type="NCBI Taxonomy" id="74823"/>
    <lineage>
        <taxon>Eukaryota</taxon>
        <taxon>Viridiplantae</taxon>
        <taxon>Streptophyta</taxon>
        <taxon>Embryophyta</taxon>
        <taxon>Tracheophyta</taxon>
        <taxon>Spermatophyta</taxon>
        <taxon>Magnoliopsida</taxon>
        <taxon>Ranunculales</taxon>
        <taxon>Papaveraceae</taxon>
        <taxon>Papaveroideae</taxon>
        <taxon>Papaver</taxon>
    </lineage>
</organism>
<dbReference type="EMBL" id="JAJJMA010246856">
    <property type="protein sequence ID" value="MCL7043460.1"/>
    <property type="molecule type" value="Genomic_DNA"/>
</dbReference>
<dbReference type="Proteomes" id="UP001177140">
    <property type="component" value="Unassembled WGS sequence"/>
</dbReference>
<evidence type="ECO:0000256" key="1">
    <source>
        <dbReference type="SAM" id="MobiDB-lite"/>
    </source>
</evidence>
<comment type="caution">
    <text evidence="2">The sequence shown here is derived from an EMBL/GenBank/DDBJ whole genome shotgun (WGS) entry which is preliminary data.</text>
</comment>